<evidence type="ECO:0000256" key="2">
    <source>
        <dbReference type="SAM" id="Phobius"/>
    </source>
</evidence>
<feature type="region of interest" description="Disordered" evidence="1">
    <location>
        <begin position="1"/>
        <end position="49"/>
    </location>
</feature>
<reference evidence="3 4" key="1">
    <citation type="submission" date="2018-09" db="EMBL/GenBank/DDBJ databases">
        <title>YIM PH21274 draft genome.</title>
        <authorList>
            <person name="Miao C."/>
        </authorList>
    </citation>
    <scope>NUCLEOTIDE SEQUENCE [LARGE SCALE GENOMIC DNA]</scope>
    <source>
        <strain evidence="3 4">YIM PH 21724</strain>
    </source>
</reference>
<proteinExistence type="predicted"/>
<evidence type="ECO:0000313" key="4">
    <source>
        <dbReference type="Proteomes" id="UP000266677"/>
    </source>
</evidence>
<feature type="compositionally biased region" description="Pro residues" evidence="1">
    <location>
        <begin position="18"/>
        <end position="27"/>
    </location>
</feature>
<keyword evidence="2" id="KW-0812">Transmembrane</keyword>
<evidence type="ECO:0000256" key="1">
    <source>
        <dbReference type="SAM" id="MobiDB-lite"/>
    </source>
</evidence>
<dbReference type="RefSeq" id="WP_120042126.1">
    <property type="nucleotide sequence ID" value="NZ_QZFU01000019.1"/>
</dbReference>
<dbReference type="EMBL" id="QZFU01000019">
    <property type="protein sequence ID" value="RJO75251.1"/>
    <property type="molecule type" value="Genomic_DNA"/>
</dbReference>
<dbReference type="AlphaFoldDB" id="A0A3A4KKL9"/>
<gene>
    <name evidence="3" type="ORF">D5S18_18050</name>
</gene>
<protein>
    <submittedName>
        <fullName evidence="3">Uncharacterized protein</fullName>
    </submittedName>
</protein>
<name>A0A3A4KKL9_9NOCA</name>
<accession>A0A3A4KKL9</accession>
<dbReference type="Proteomes" id="UP000266677">
    <property type="component" value="Unassembled WGS sequence"/>
</dbReference>
<keyword evidence="4" id="KW-1185">Reference proteome</keyword>
<organism evidence="3 4">
    <name type="scientific">Nocardia panacis</name>
    <dbReference type="NCBI Taxonomy" id="2340916"/>
    <lineage>
        <taxon>Bacteria</taxon>
        <taxon>Bacillati</taxon>
        <taxon>Actinomycetota</taxon>
        <taxon>Actinomycetes</taxon>
        <taxon>Mycobacteriales</taxon>
        <taxon>Nocardiaceae</taxon>
        <taxon>Nocardia</taxon>
    </lineage>
</organism>
<keyword evidence="2" id="KW-1133">Transmembrane helix</keyword>
<evidence type="ECO:0000313" key="3">
    <source>
        <dbReference type="EMBL" id="RJO75251.1"/>
    </source>
</evidence>
<comment type="caution">
    <text evidence="3">The sequence shown here is derived from an EMBL/GenBank/DDBJ whole genome shotgun (WGS) entry which is preliminary data.</text>
</comment>
<feature type="transmembrane region" description="Helical" evidence="2">
    <location>
        <begin position="55"/>
        <end position="74"/>
    </location>
</feature>
<feature type="compositionally biased region" description="Low complexity" evidence="1">
    <location>
        <begin position="1"/>
        <end position="17"/>
    </location>
</feature>
<sequence>MQNDGPAGADPGASAPDAPDPPDPIPARRPRRTDPAVDQTWLVHHHDPAPSPPRLSTLLLLACFLAVLTVYLLYAPAT</sequence>
<keyword evidence="2" id="KW-0472">Membrane</keyword>